<name>A0A4S2GWZ0_9PROT</name>
<organism evidence="1 2">
    <name type="scientific">Marinicauda algicola</name>
    <dbReference type="NCBI Taxonomy" id="2029849"/>
    <lineage>
        <taxon>Bacteria</taxon>
        <taxon>Pseudomonadati</taxon>
        <taxon>Pseudomonadota</taxon>
        <taxon>Alphaproteobacteria</taxon>
        <taxon>Maricaulales</taxon>
        <taxon>Maricaulaceae</taxon>
        <taxon>Marinicauda</taxon>
    </lineage>
</organism>
<reference evidence="1 2" key="1">
    <citation type="journal article" date="2017" name="Int. J. Syst. Evol. Microbiol.">
        <title>Marinicauda algicola sp. nov., isolated from a marine red alga Rhodosorus marinus.</title>
        <authorList>
            <person name="Jeong S.E."/>
            <person name="Jeon S.H."/>
            <person name="Chun B.H."/>
            <person name="Kim D.W."/>
            <person name="Jeon C.O."/>
        </authorList>
    </citation>
    <scope>NUCLEOTIDE SEQUENCE [LARGE SCALE GENOMIC DNA]</scope>
    <source>
        <strain evidence="1 2">JCM 31718</strain>
    </source>
</reference>
<dbReference type="EMBL" id="SRXW01000005">
    <property type="protein sequence ID" value="TGY87607.1"/>
    <property type="molecule type" value="Genomic_DNA"/>
</dbReference>
<comment type="caution">
    <text evidence="1">The sequence shown here is derived from an EMBL/GenBank/DDBJ whole genome shotgun (WGS) entry which is preliminary data.</text>
</comment>
<gene>
    <name evidence="1" type="ORF">E5163_14315</name>
</gene>
<dbReference type="Proteomes" id="UP000308054">
    <property type="component" value="Unassembled WGS sequence"/>
</dbReference>
<accession>A0A4S2GWZ0</accession>
<evidence type="ECO:0008006" key="3">
    <source>
        <dbReference type="Google" id="ProtNLM"/>
    </source>
</evidence>
<evidence type="ECO:0000313" key="2">
    <source>
        <dbReference type="Proteomes" id="UP000308054"/>
    </source>
</evidence>
<evidence type="ECO:0000313" key="1">
    <source>
        <dbReference type="EMBL" id="TGY87607.1"/>
    </source>
</evidence>
<sequence>MTISNWAYLDTHTMFIALKGCMTGEEHKETARIMAEIARELPVRQLLVDKSDVGNGEREEEIPSVAESAARTFTGAGLMRIAFLLAHDDPVAAPFSKAFARCGGEARAFDDYDEALGWLGVQPAAAQLRDTAAAR</sequence>
<proteinExistence type="predicted"/>
<dbReference type="RefSeq" id="WP_135997196.1">
    <property type="nucleotide sequence ID" value="NZ_CP071057.1"/>
</dbReference>
<keyword evidence="2" id="KW-1185">Reference proteome</keyword>
<protein>
    <recommendedName>
        <fullName evidence="3">STAS/SEC14 domain-containing protein</fullName>
    </recommendedName>
</protein>
<dbReference type="AlphaFoldDB" id="A0A4S2GWZ0"/>